<accession>A0ABQ9HIH6</accession>
<dbReference type="InterPro" id="IPR012337">
    <property type="entry name" value="RNaseH-like_sf"/>
</dbReference>
<keyword evidence="6" id="KW-0547">Nucleotide-binding</keyword>
<dbReference type="Pfam" id="PF22936">
    <property type="entry name" value="Pol_BBD"/>
    <property type="match status" value="1"/>
</dbReference>
<evidence type="ECO:0000256" key="3">
    <source>
        <dbReference type="ARBA" id="ARBA00022670"/>
    </source>
</evidence>
<reference evidence="18 19" key="1">
    <citation type="submission" date="2023-02" db="EMBL/GenBank/DDBJ databases">
        <title>LHISI_Scaffold_Assembly.</title>
        <authorList>
            <person name="Stuart O.P."/>
            <person name="Cleave R."/>
            <person name="Magrath M.J.L."/>
            <person name="Mikheyev A.S."/>
        </authorList>
    </citation>
    <scope>NUCLEOTIDE SEQUENCE [LARGE SCALE GENOMIC DNA]</scope>
    <source>
        <strain evidence="18">Daus_M_001</strain>
        <tissue evidence="18">Leg muscle</tissue>
    </source>
</reference>
<organism evidence="18 19">
    <name type="scientific">Dryococelus australis</name>
    <dbReference type="NCBI Taxonomy" id="614101"/>
    <lineage>
        <taxon>Eukaryota</taxon>
        <taxon>Metazoa</taxon>
        <taxon>Ecdysozoa</taxon>
        <taxon>Arthropoda</taxon>
        <taxon>Hexapoda</taxon>
        <taxon>Insecta</taxon>
        <taxon>Pterygota</taxon>
        <taxon>Neoptera</taxon>
        <taxon>Polyneoptera</taxon>
        <taxon>Phasmatodea</taxon>
        <taxon>Verophasmatodea</taxon>
        <taxon>Anareolatae</taxon>
        <taxon>Phasmatidae</taxon>
        <taxon>Eurycanthinae</taxon>
        <taxon>Dryococelus</taxon>
    </lineage>
</organism>
<keyword evidence="16" id="KW-0863">Zinc-finger</keyword>
<dbReference type="SUPFAM" id="SSF53098">
    <property type="entry name" value="Ribonuclease H-like"/>
    <property type="match status" value="1"/>
</dbReference>
<evidence type="ECO:0000256" key="6">
    <source>
        <dbReference type="ARBA" id="ARBA00022741"/>
    </source>
</evidence>
<keyword evidence="4" id="KW-0540">Nuclease</keyword>
<keyword evidence="15" id="KW-0233">DNA recombination</keyword>
<dbReference type="InterPro" id="IPR001878">
    <property type="entry name" value="Znf_CCHC"/>
</dbReference>
<protein>
    <recommendedName>
        <fullName evidence="17">CCHC-type domain-containing protein</fullName>
    </recommendedName>
</protein>
<dbReference type="Gene3D" id="3.30.420.10">
    <property type="entry name" value="Ribonuclease H-like superfamily/Ribonuclease H"/>
    <property type="match status" value="1"/>
</dbReference>
<evidence type="ECO:0000256" key="11">
    <source>
        <dbReference type="ARBA" id="ARBA00022908"/>
    </source>
</evidence>
<dbReference type="SMART" id="SM00343">
    <property type="entry name" value="ZnF_C2HC"/>
    <property type="match status" value="2"/>
</dbReference>
<dbReference type="Proteomes" id="UP001159363">
    <property type="component" value="Chromosome 4"/>
</dbReference>
<evidence type="ECO:0000313" key="19">
    <source>
        <dbReference type="Proteomes" id="UP001159363"/>
    </source>
</evidence>
<sequence length="274" mass="31333">MTTNAHFVSAWDSVPVDGRTTGNLIARLLMEEERVLSAKEEDSTPFAAARKFNPIKKCLNCGKTSHLWAQCFRLGLGKNSIRCHFCNKLGHIKKDCYQFKRETQKSESTNVNRDEAFTVSTSALIRDTYNDYTWFLDTGASEHLRYRKELFSLYHTLNTVRLVKFGDGRVLKADSTEQSGRIEREMCKIGEAARTMTAKGLEKKFWAEAVNTTVYVINRTGTSTVEGKTPYQLWEGKDYNIILLKVFGLEVYVHVADQTLKKWVVKSKEDIFVS</sequence>
<evidence type="ECO:0000256" key="4">
    <source>
        <dbReference type="ARBA" id="ARBA00022722"/>
    </source>
</evidence>
<evidence type="ECO:0000256" key="7">
    <source>
        <dbReference type="ARBA" id="ARBA00022759"/>
    </source>
</evidence>
<dbReference type="EMBL" id="JARBHB010000005">
    <property type="protein sequence ID" value="KAJ8884133.1"/>
    <property type="molecule type" value="Genomic_DNA"/>
</dbReference>
<keyword evidence="8" id="KW-0378">Hydrolase</keyword>
<comment type="function">
    <text evidence="1">The aspartyl protease (PR) mediates the proteolytic cleavages of the Gag and Gag-Pol polyproteins after assembly of the VLP.</text>
</comment>
<evidence type="ECO:0000256" key="13">
    <source>
        <dbReference type="ARBA" id="ARBA00022932"/>
    </source>
</evidence>
<keyword evidence="10" id="KW-0460">Magnesium</keyword>
<evidence type="ECO:0000256" key="12">
    <source>
        <dbReference type="ARBA" id="ARBA00022918"/>
    </source>
</evidence>
<evidence type="ECO:0000256" key="1">
    <source>
        <dbReference type="ARBA" id="ARBA00002180"/>
    </source>
</evidence>
<evidence type="ECO:0000256" key="5">
    <source>
        <dbReference type="ARBA" id="ARBA00022723"/>
    </source>
</evidence>
<dbReference type="PANTHER" id="PTHR42648">
    <property type="entry name" value="TRANSPOSASE, PUTATIVE-RELATED"/>
    <property type="match status" value="1"/>
</dbReference>
<keyword evidence="16" id="KW-0862">Zinc</keyword>
<evidence type="ECO:0000313" key="18">
    <source>
        <dbReference type="EMBL" id="KAJ8884133.1"/>
    </source>
</evidence>
<keyword evidence="13" id="KW-0808">Transferase</keyword>
<keyword evidence="13" id="KW-0548">Nucleotidyltransferase</keyword>
<keyword evidence="14" id="KW-0917">Virion maturation</keyword>
<dbReference type="InterPro" id="IPR036875">
    <property type="entry name" value="Znf_CCHC_sf"/>
</dbReference>
<dbReference type="PANTHER" id="PTHR42648:SF11">
    <property type="entry name" value="TRANSPOSON TY4-P GAG-POL POLYPROTEIN"/>
    <property type="match status" value="1"/>
</dbReference>
<keyword evidence="7" id="KW-0255">Endonuclease</keyword>
<dbReference type="InterPro" id="IPR039537">
    <property type="entry name" value="Retrotran_Ty1/copia-like"/>
</dbReference>
<keyword evidence="2" id="KW-1188">Viral release from host cell</keyword>
<feature type="domain" description="CCHC-type" evidence="17">
    <location>
        <begin position="82"/>
        <end position="96"/>
    </location>
</feature>
<evidence type="ECO:0000256" key="2">
    <source>
        <dbReference type="ARBA" id="ARBA00022612"/>
    </source>
</evidence>
<keyword evidence="3" id="KW-0645">Protease</keyword>
<evidence type="ECO:0000256" key="14">
    <source>
        <dbReference type="ARBA" id="ARBA00023113"/>
    </source>
</evidence>
<evidence type="ECO:0000256" key="10">
    <source>
        <dbReference type="ARBA" id="ARBA00022842"/>
    </source>
</evidence>
<keyword evidence="5" id="KW-0479">Metal-binding</keyword>
<evidence type="ECO:0000256" key="15">
    <source>
        <dbReference type="ARBA" id="ARBA00023172"/>
    </source>
</evidence>
<keyword evidence="19" id="KW-1185">Reference proteome</keyword>
<comment type="caution">
    <text evidence="18">The sequence shown here is derived from an EMBL/GenBank/DDBJ whole genome shotgun (WGS) entry which is preliminary data.</text>
</comment>
<proteinExistence type="predicted"/>
<gene>
    <name evidence="18" type="ORF">PR048_015990</name>
</gene>
<evidence type="ECO:0000259" key="17">
    <source>
        <dbReference type="PROSITE" id="PS50158"/>
    </source>
</evidence>
<dbReference type="InterPro" id="IPR054722">
    <property type="entry name" value="PolX-like_BBD"/>
</dbReference>
<evidence type="ECO:0000256" key="8">
    <source>
        <dbReference type="ARBA" id="ARBA00022801"/>
    </source>
</evidence>
<keyword evidence="11" id="KW-0229">DNA integration</keyword>
<dbReference type="SUPFAM" id="SSF57756">
    <property type="entry name" value="Retrovirus zinc finger-like domains"/>
    <property type="match status" value="1"/>
</dbReference>
<keyword evidence="9" id="KW-0067">ATP-binding</keyword>
<keyword evidence="12" id="KW-0695">RNA-directed DNA polymerase</keyword>
<evidence type="ECO:0000256" key="16">
    <source>
        <dbReference type="PROSITE-ProRule" id="PRU00047"/>
    </source>
</evidence>
<name>A0ABQ9HIH6_9NEOP</name>
<dbReference type="InterPro" id="IPR036397">
    <property type="entry name" value="RNaseH_sf"/>
</dbReference>
<evidence type="ECO:0000256" key="9">
    <source>
        <dbReference type="ARBA" id="ARBA00022840"/>
    </source>
</evidence>
<dbReference type="PROSITE" id="PS50158">
    <property type="entry name" value="ZF_CCHC"/>
    <property type="match status" value="1"/>
</dbReference>
<keyword evidence="13" id="KW-0239">DNA-directed DNA polymerase</keyword>
<dbReference type="Gene3D" id="4.10.60.10">
    <property type="entry name" value="Zinc finger, CCHC-type"/>
    <property type="match status" value="1"/>
</dbReference>